<dbReference type="AlphaFoldDB" id="A0A2C9U437"/>
<organism evidence="5 6">
    <name type="scientific">Manihot esculenta</name>
    <name type="common">Cassava</name>
    <name type="synonym">Jatropha manihot</name>
    <dbReference type="NCBI Taxonomy" id="3983"/>
    <lineage>
        <taxon>Eukaryota</taxon>
        <taxon>Viridiplantae</taxon>
        <taxon>Streptophyta</taxon>
        <taxon>Embryophyta</taxon>
        <taxon>Tracheophyta</taxon>
        <taxon>Spermatophyta</taxon>
        <taxon>Magnoliopsida</taxon>
        <taxon>eudicotyledons</taxon>
        <taxon>Gunneridae</taxon>
        <taxon>Pentapetalae</taxon>
        <taxon>rosids</taxon>
        <taxon>fabids</taxon>
        <taxon>Malpighiales</taxon>
        <taxon>Euphorbiaceae</taxon>
        <taxon>Crotonoideae</taxon>
        <taxon>Manihoteae</taxon>
        <taxon>Manihot</taxon>
    </lineage>
</organism>
<evidence type="ECO:0000256" key="1">
    <source>
        <dbReference type="ARBA" id="ARBA00009500"/>
    </source>
</evidence>
<evidence type="ECO:0000256" key="2">
    <source>
        <dbReference type="RuleBase" id="RU000411"/>
    </source>
</evidence>
<dbReference type="PANTHER" id="PTHR11461">
    <property type="entry name" value="SERINE PROTEASE INHIBITOR, SERPIN"/>
    <property type="match status" value="1"/>
</dbReference>
<dbReference type="InterPro" id="IPR042178">
    <property type="entry name" value="Serpin_sf_1"/>
</dbReference>
<dbReference type="GO" id="GO:0005615">
    <property type="term" value="C:extracellular space"/>
    <property type="evidence" value="ECO:0000318"/>
    <property type="project" value="GO_Central"/>
</dbReference>
<dbReference type="CDD" id="cd02043">
    <property type="entry name" value="serpinP_plants"/>
    <property type="match status" value="1"/>
</dbReference>
<keyword evidence="6" id="KW-1185">Reference proteome</keyword>
<dbReference type="SMART" id="SM00093">
    <property type="entry name" value="SERPIN"/>
    <property type="match status" value="1"/>
</dbReference>
<dbReference type="InterPro" id="IPR042185">
    <property type="entry name" value="Serpin_sf_2"/>
</dbReference>
<reference evidence="6" key="1">
    <citation type="journal article" date="2016" name="Nat. Biotechnol.">
        <title>Sequencing wild and cultivated cassava and related species reveals extensive interspecific hybridization and genetic diversity.</title>
        <authorList>
            <person name="Bredeson J.V."/>
            <person name="Lyons J.B."/>
            <person name="Prochnik S.E."/>
            <person name="Wu G.A."/>
            <person name="Ha C.M."/>
            <person name="Edsinger-Gonzales E."/>
            <person name="Grimwood J."/>
            <person name="Schmutz J."/>
            <person name="Rabbi I.Y."/>
            <person name="Egesi C."/>
            <person name="Nauluvula P."/>
            <person name="Lebot V."/>
            <person name="Ndunguru J."/>
            <person name="Mkamilo G."/>
            <person name="Bart R.S."/>
            <person name="Setter T.L."/>
            <person name="Gleadow R.M."/>
            <person name="Kulakow P."/>
            <person name="Ferguson M.E."/>
            <person name="Rounsley S."/>
            <person name="Rokhsar D.S."/>
        </authorList>
    </citation>
    <scope>NUCLEOTIDE SEQUENCE [LARGE SCALE GENOMIC DNA]</scope>
    <source>
        <strain evidence="6">cv. AM560-2</strain>
    </source>
</reference>
<dbReference type="InterPro" id="IPR036186">
    <property type="entry name" value="Serpin_sf"/>
</dbReference>
<feature type="region of interest" description="Disordered" evidence="3">
    <location>
        <begin position="102"/>
        <end position="127"/>
    </location>
</feature>
<proteinExistence type="inferred from homology"/>
<dbReference type="InterPro" id="IPR023796">
    <property type="entry name" value="Serpin_dom"/>
</dbReference>
<dbReference type="Gene3D" id="3.30.497.10">
    <property type="entry name" value="Antithrombin, subunit I, domain 2"/>
    <property type="match status" value="2"/>
</dbReference>
<dbReference type="Gene3D" id="2.30.39.10">
    <property type="entry name" value="Alpha-1-antitrypsin, domain 1"/>
    <property type="match status" value="1"/>
</dbReference>
<gene>
    <name evidence="5" type="ORF">MANES_18G113000v8</name>
</gene>
<comment type="similarity">
    <text evidence="1 2">Belongs to the serpin family.</text>
</comment>
<dbReference type="Gramene" id="Manes.18G113000.2.v8.1">
    <property type="protein sequence ID" value="Manes.18G113000.2.v8.1.CDS"/>
    <property type="gene ID" value="Manes.18G113000.v8.1"/>
</dbReference>
<feature type="compositionally biased region" description="Polar residues" evidence="3">
    <location>
        <begin position="102"/>
        <end position="115"/>
    </location>
</feature>
<name>A0A2C9U437_MANES</name>
<evidence type="ECO:0000259" key="4">
    <source>
        <dbReference type="SMART" id="SM00093"/>
    </source>
</evidence>
<dbReference type="Proteomes" id="UP000091857">
    <property type="component" value="Chromosome 18"/>
</dbReference>
<dbReference type="Gramene" id="Manes.18G113000.1.v8.1">
    <property type="protein sequence ID" value="Manes.18G113000.1.v8.1.CDS"/>
    <property type="gene ID" value="Manes.18G113000.v8.1"/>
</dbReference>
<sequence length="488" mass="54714">MGSNPIPMEIDTTSMEQSNRMEFGMRMAGHLILKEIKNGCKSNLVLSPLSLHAMLNLVASGSTGRTLQQLLSFLESESIGDLNSQSSQMMALATTGQEFLESENASDLNSQSSQPTREEASSRSSNQLRHDPSVFWFPFHHSPTLSSVEFDNPIKGKSSLFSSTHESTSFPFSSANGNAGSFTGSNQGPIISFVNGIWVDHRYPLKHSFKQVAEDIYKAKAENVDFLTQAEEVRKEVNLWVKKASKGLINDLLPAGFIDTTTILVLANALYFEGKWLHPFDSSNSKIEDFHLLNGRTVNVLFMISYPSKPQFYGSFEGFKLLKLPYNSGQDSKQFSMYIFLPDKKDGLQELIQHFTSDPRLLHQNWELQQVKLSKIYIPKFKFSYEIDAKKIMRELGLTMIFEKNRELTEIVDGSDICVTDAIHKSFIEVNEEGTVATATTVFACAECCFLAPEFPPPSFVADYPFMFMIKEEVSQIVLFTGAVLNPL</sequence>
<evidence type="ECO:0000313" key="5">
    <source>
        <dbReference type="EMBL" id="OAY23858.1"/>
    </source>
</evidence>
<evidence type="ECO:0000256" key="3">
    <source>
        <dbReference type="SAM" id="MobiDB-lite"/>
    </source>
</evidence>
<accession>A0A2C9U437</accession>
<dbReference type="EMBL" id="CM004404">
    <property type="protein sequence ID" value="OAY23858.1"/>
    <property type="molecule type" value="Genomic_DNA"/>
</dbReference>
<dbReference type="OrthoDB" id="849076at2759"/>
<dbReference type="Pfam" id="PF00079">
    <property type="entry name" value="Serpin"/>
    <property type="match status" value="1"/>
</dbReference>
<dbReference type="GO" id="GO:0004867">
    <property type="term" value="F:serine-type endopeptidase inhibitor activity"/>
    <property type="evidence" value="ECO:0007669"/>
    <property type="project" value="InterPro"/>
</dbReference>
<comment type="caution">
    <text evidence="5">The sequence shown here is derived from an EMBL/GenBank/DDBJ whole genome shotgun (WGS) entry which is preliminary data.</text>
</comment>
<dbReference type="PANTHER" id="PTHR11461:SF340">
    <property type="entry name" value="SERPIN DOMAIN-CONTAINING PROTEIN"/>
    <property type="match status" value="1"/>
</dbReference>
<evidence type="ECO:0000313" key="6">
    <source>
        <dbReference type="Proteomes" id="UP000091857"/>
    </source>
</evidence>
<dbReference type="InterPro" id="IPR000215">
    <property type="entry name" value="Serpin_fam"/>
</dbReference>
<protein>
    <recommendedName>
        <fullName evidence="4">Serpin domain-containing protein</fullName>
    </recommendedName>
</protein>
<dbReference type="STRING" id="3983.A0A2C9U437"/>
<dbReference type="Gramene" id="Manes.18G113000.3.v8.1">
    <property type="protein sequence ID" value="Manes.18G113000.3.v8.1.CDS"/>
    <property type="gene ID" value="Manes.18G113000.v8.1"/>
</dbReference>
<feature type="domain" description="Serpin" evidence="4">
    <location>
        <begin position="30"/>
        <end position="487"/>
    </location>
</feature>
<dbReference type="SUPFAM" id="SSF56574">
    <property type="entry name" value="Serpins"/>
    <property type="match status" value="1"/>
</dbReference>